<keyword evidence="3" id="KW-1185">Reference proteome</keyword>
<dbReference type="EMBL" id="CP000356">
    <property type="protein sequence ID" value="ABF53212.1"/>
    <property type="molecule type" value="Genomic_DNA"/>
</dbReference>
<evidence type="ECO:0000313" key="2">
    <source>
        <dbReference type="EMBL" id="ABF53212.1"/>
    </source>
</evidence>
<dbReference type="Proteomes" id="UP000006578">
    <property type="component" value="Chromosome"/>
</dbReference>
<dbReference type="Pfam" id="PF13480">
    <property type="entry name" value="Acetyltransf_6"/>
    <property type="match status" value="1"/>
</dbReference>
<accession>Q1GT10</accession>
<dbReference type="KEGG" id="sal:Sala_1499"/>
<sequence>MTGGGSGEVGERVALRIEVAGRTLGHVRRELAVVAHGLDDIWAPAARAMPPPGRDGWLLRSLPRERLPALRAELTGWLVAERQAYPRHYVPMEGQDFDDWWQGFSSRTRSTLSRKARRLADHCGGGVSVRCYRTADEIAEFMGIAAALSAQTYQARLMQAGLPAAEADRAYAVAAAAEDRVRAFLLFAGERAIAYLYLPVERDILIYAHPGYDPAFAALSPGSVLHVEAMRALFAEGRFRAFDFTEGDGAHKAQFGRASVDCADILVLRPTLRNRAALGLMKGVDRLAGAGKYLLDRLGLRAKAKALIRR</sequence>
<dbReference type="SUPFAM" id="SSF55729">
    <property type="entry name" value="Acyl-CoA N-acyltransferases (Nat)"/>
    <property type="match status" value="1"/>
</dbReference>
<name>Q1GT10_SPHAL</name>
<dbReference type="eggNOG" id="COG5653">
    <property type="taxonomic scope" value="Bacteria"/>
</dbReference>
<evidence type="ECO:0000313" key="3">
    <source>
        <dbReference type="Proteomes" id="UP000006578"/>
    </source>
</evidence>
<dbReference type="RefSeq" id="WP_011541792.1">
    <property type="nucleotide sequence ID" value="NC_008048.1"/>
</dbReference>
<reference evidence="2 3" key="1">
    <citation type="journal article" date="2009" name="Proc. Natl. Acad. Sci. U.S.A.">
        <title>The genomic basis of trophic strategy in marine bacteria.</title>
        <authorList>
            <person name="Lauro F.M."/>
            <person name="McDougald D."/>
            <person name="Thomas T."/>
            <person name="Williams T.J."/>
            <person name="Egan S."/>
            <person name="Rice S."/>
            <person name="DeMaere M.Z."/>
            <person name="Ting L."/>
            <person name="Ertan H."/>
            <person name="Johnson J."/>
            <person name="Ferriera S."/>
            <person name="Lapidus A."/>
            <person name="Anderson I."/>
            <person name="Kyrpides N."/>
            <person name="Munk A.C."/>
            <person name="Detter C."/>
            <person name="Han C.S."/>
            <person name="Brown M.V."/>
            <person name="Robb F.T."/>
            <person name="Kjelleberg S."/>
            <person name="Cavicchioli R."/>
        </authorList>
    </citation>
    <scope>NUCLEOTIDE SEQUENCE [LARGE SCALE GENOMIC DNA]</scope>
    <source>
        <strain evidence="3">DSM 13593 / LMG 18877 / RB2256</strain>
    </source>
</reference>
<dbReference type="AlphaFoldDB" id="Q1GT10"/>
<dbReference type="STRING" id="317655.Sala_1499"/>
<proteinExistence type="predicted"/>
<feature type="domain" description="BioF2-like acetyltransferase" evidence="1">
    <location>
        <begin position="106"/>
        <end position="252"/>
    </location>
</feature>
<organism evidence="2 3">
    <name type="scientific">Sphingopyxis alaskensis (strain DSM 13593 / LMG 18877 / RB2256)</name>
    <name type="common">Sphingomonas alaskensis</name>
    <dbReference type="NCBI Taxonomy" id="317655"/>
    <lineage>
        <taxon>Bacteria</taxon>
        <taxon>Pseudomonadati</taxon>
        <taxon>Pseudomonadota</taxon>
        <taxon>Alphaproteobacteria</taxon>
        <taxon>Sphingomonadales</taxon>
        <taxon>Sphingomonadaceae</taxon>
        <taxon>Sphingopyxis</taxon>
    </lineage>
</organism>
<protein>
    <recommendedName>
        <fullName evidence="1">BioF2-like acetyltransferase domain-containing protein</fullName>
    </recommendedName>
</protein>
<dbReference type="Gene3D" id="3.40.630.30">
    <property type="match status" value="1"/>
</dbReference>
<dbReference type="InterPro" id="IPR016181">
    <property type="entry name" value="Acyl_CoA_acyltransferase"/>
</dbReference>
<gene>
    <name evidence="2" type="ordered locus">Sala_1499</name>
</gene>
<dbReference type="OrthoDB" id="3773784at2"/>
<evidence type="ECO:0000259" key="1">
    <source>
        <dbReference type="Pfam" id="PF13480"/>
    </source>
</evidence>
<dbReference type="HOGENOM" id="CLU_890895_0_0_5"/>
<dbReference type="InterPro" id="IPR038740">
    <property type="entry name" value="BioF2-like_GNAT_dom"/>
</dbReference>